<evidence type="ECO:0000313" key="2">
    <source>
        <dbReference type="Proteomes" id="UP000790709"/>
    </source>
</evidence>
<reference evidence="1" key="1">
    <citation type="journal article" date="2021" name="New Phytol.">
        <title>Evolutionary innovations through gain and loss of genes in the ectomycorrhizal Boletales.</title>
        <authorList>
            <person name="Wu G."/>
            <person name="Miyauchi S."/>
            <person name="Morin E."/>
            <person name="Kuo A."/>
            <person name="Drula E."/>
            <person name="Varga T."/>
            <person name="Kohler A."/>
            <person name="Feng B."/>
            <person name="Cao Y."/>
            <person name="Lipzen A."/>
            <person name="Daum C."/>
            <person name="Hundley H."/>
            <person name="Pangilinan J."/>
            <person name="Johnson J."/>
            <person name="Barry K."/>
            <person name="LaButti K."/>
            <person name="Ng V."/>
            <person name="Ahrendt S."/>
            <person name="Min B."/>
            <person name="Choi I.G."/>
            <person name="Park H."/>
            <person name="Plett J.M."/>
            <person name="Magnuson J."/>
            <person name="Spatafora J.W."/>
            <person name="Nagy L.G."/>
            <person name="Henrissat B."/>
            <person name="Grigoriev I.V."/>
            <person name="Yang Z.L."/>
            <person name="Xu J."/>
            <person name="Martin F.M."/>
        </authorList>
    </citation>
    <scope>NUCLEOTIDE SEQUENCE</scope>
    <source>
        <strain evidence="1">KUC20120723A-06</strain>
    </source>
</reference>
<comment type="caution">
    <text evidence="1">The sequence shown here is derived from an EMBL/GenBank/DDBJ whole genome shotgun (WGS) entry which is preliminary data.</text>
</comment>
<name>A0ACB8BB85_9AGAM</name>
<protein>
    <submittedName>
        <fullName evidence="1">Uncharacterized protein</fullName>
    </submittedName>
</protein>
<evidence type="ECO:0000313" key="1">
    <source>
        <dbReference type="EMBL" id="KAH7922960.1"/>
    </source>
</evidence>
<dbReference type="Proteomes" id="UP000790709">
    <property type="component" value="Unassembled WGS sequence"/>
</dbReference>
<dbReference type="EMBL" id="MU266467">
    <property type="protein sequence ID" value="KAH7922960.1"/>
    <property type="molecule type" value="Genomic_DNA"/>
</dbReference>
<keyword evidence="2" id="KW-1185">Reference proteome</keyword>
<accession>A0ACB8BB85</accession>
<gene>
    <name evidence="1" type="ORF">BV22DRAFT_621571</name>
</gene>
<sequence>MSFEPSVESVGLQTAKYFNVSAMAVLVADYFITVQAETHWVGGRKWDLARIIFTVSRYLPFAGVTMSVYAALGNRAGQNCVAFGQASNALHIIGILAAEGLLILRTYAFWKCSKKLLAVLLVLAAACLAGAITSPRFIIITLPSDRTENIIYWSDSGCIFLTGRNASLQYVFLMFYEIVVLSLTAYQRLHSHRDSKNSVLATLYRDSMLYVACIILMSAITIIVGFGLPLSYGAMLDCPQVVIHSILASRILFNLHECVQHEADGTLAMEVSDFRARPRSLVESAERGSGA</sequence>
<organism evidence="1 2">
    <name type="scientific">Leucogyrophana mollusca</name>
    <dbReference type="NCBI Taxonomy" id="85980"/>
    <lineage>
        <taxon>Eukaryota</taxon>
        <taxon>Fungi</taxon>
        <taxon>Dikarya</taxon>
        <taxon>Basidiomycota</taxon>
        <taxon>Agaricomycotina</taxon>
        <taxon>Agaricomycetes</taxon>
        <taxon>Agaricomycetidae</taxon>
        <taxon>Boletales</taxon>
        <taxon>Boletales incertae sedis</taxon>
        <taxon>Leucogyrophana</taxon>
    </lineage>
</organism>
<proteinExistence type="predicted"/>